<dbReference type="NCBIfam" id="TIGR00059">
    <property type="entry name" value="L17"/>
    <property type="match status" value="1"/>
</dbReference>
<evidence type="ECO:0000313" key="7">
    <source>
        <dbReference type="EMBL" id="KKW35613.1"/>
    </source>
</evidence>
<dbReference type="GO" id="GO:0006412">
    <property type="term" value="P:translation"/>
    <property type="evidence" value="ECO:0007669"/>
    <property type="project" value="InterPro"/>
</dbReference>
<reference evidence="7 8" key="1">
    <citation type="journal article" date="2015" name="Nature">
        <title>rRNA introns, odd ribosomes, and small enigmatic genomes across a large radiation of phyla.</title>
        <authorList>
            <person name="Brown C.T."/>
            <person name="Hug L.A."/>
            <person name="Thomas B.C."/>
            <person name="Sharon I."/>
            <person name="Castelle C.J."/>
            <person name="Singh A."/>
            <person name="Wilkins M.J."/>
            <person name="Williams K.H."/>
            <person name="Banfield J.F."/>
        </authorList>
    </citation>
    <scope>NUCLEOTIDE SEQUENCE [LARGE SCALE GENOMIC DNA]</scope>
</reference>
<gene>
    <name evidence="7" type="ORF">UY82_C0035G0009</name>
</gene>
<dbReference type="InterPro" id="IPR036373">
    <property type="entry name" value="Ribosomal_bL17_sf"/>
</dbReference>
<organism evidence="7 8">
    <name type="scientific">Candidatus Uhrbacteria bacterium GW2011_GWC2_53_7</name>
    <dbReference type="NCBI Taxonomy" id="1618986"/>
    <lineage>
        <taxon>Bacteria</taxon>
        <taxon>Candidatus Uhriibacteriota</taxon>
    </lineage>
</organism>
<keyword evidence="3 5" id="KW-0687">Ribonucleoprotein</keyword>
<dbReference type="Proteomes" id="UP000033865">
    <property type="component" value="Unassembled WGS sequence"/>
</dbReference>
<proteinExistence type="inferred from homology"/>
<dbReference type="Pfam" id="PF01196">
    <property type="entry name" value="Ribosomal_L17"/>
    <property type="match status" value="1"/>
</dbReference>
<protein>
    <recommendedName>
        <fullName evidence="4 6">50S ribosomal protein L17</fullName>
    </recommendedName>
</protein>
<dbReference type="PANTHER" id="PTHR14413">
    <property type="entry name" value="RIBOSOMAL PROTEIN L17"/>
    <property type="match status" value="1"/>
</dbReference>
<dbReference type="GO" id="GO:0003735">
    <property type="term" value="F:structural constituent of ribosome"/>
    <property type="evidence" value="ECO:0007669"/>
    <property type="project" value="InterPro"/>
</dbReference>
<evidence type="ECO:0000256" key="1">
    <source>
        <dbReference type="ARBA" id="ARBA00008777"/>
    </source>
</evidence>
<comment type="caution">
    <text evidence="7">The sequence shown here is derived from an EMBL/GenBank/DDBJ whole genome shotgun (WGS) entry which is preliminary data.</text>
</comment>
<evidence type="ECO:0000313" key="8">
    <source>
        <dbReference type="Proteomes" id="UP000033865"/>
    </source>
</evidence>
<evidence type="ECO:0000256" key="4">
    <source>
        <dbReference type="ARBA" id="ARBA00035494"/>
    </source>
</evidence>
<accession>A0A0G1XWU1</accession>
<evidence type="ECO:0000256" key="3">
    <source>
        <dbReference type="ARBA" id="ARBA00023274"/>
    </source>
</evidence>
<comment type="similarity">
    <text evidence="1 5">Belongs to the bacterial ribosomal protein bL17 family.</text>
</comment>
<sequence>MRHRKTTKTLGRPSAHRHAMLSSLAQSVILYEHVTTTKAKAKIVRPLIEQAIHASKSGSLAARRRLLALFPSELAVKKTMEVVGPRYQDRKGGYVRLVPIGSRKGDGADMVQIELV</sequence>
<dbReference type="EMBL" id="LCRN01000035">
    <property type="protein sequence ID" value="KKW35613.1"/>
    <property type="molecule type" value="Genomic_DNA"/>
</dbReference>
<name>A0A0G1XWU1_9BACT</name>
<evidence type="ECO:0000256" key="2">
    <source>
        <dbReference type="ARBA" id="ARBA00022980"/>
    </source>
</evidence>
<keyword evidence="2 5" id="KW-0689">Ribosomal protein</keyword>
<dbReference type="GO" id="GO:0022625">
    <property type="term" value="C:cytosolic large ribosomal subunit"/>
    <property type="evidence" value="ECO:0007669"/>
    <property type="project" value="TreeGrafter"/>
</dbReference>
<dbReference type="AlphaFoldDB" id="A0A0G1XWU1"/>
<dbReference type="InterPro" id="IPR000456">
    <property type="entry name" value="Ribosomal_bL17"/>
</dbReference>
<evidence type="ECO:0000256" key="6">
    <source>
        <dbReference type="RuleBase" id="RU000661"/>
    </source>
</evidence>
<dbReference type="Gene3D" id="3.90.1030.10">
    <property type="entry name" value="Ribosomal protein L17"/>
    <property type="match status" value="1"/>
</dbReference>
<dbReference type="PANTHER" id="PTHR14413:SF16">
    <property type="entry name" value="LARGE RIBOSOMAL SUBUNIT PROTEIN BL17M"/>
    <property type="match status" value="1"/>
</dbReference>
<dbReference type="SUPFAM" id="SSF64263">
    <property type="entry name" value="Prokaryotic ribosomal protein L17"/>
    <property type="match status" value="1"/>
</dbReference>
<evidence type="ECO:0000256" key="5">
    <source>
        <dbReference type="RuleBase" id="RU000660"/>
    </source>
</evidence>